<organism evidence="2 3">
    <name type="scientific">Gymnopus androsaceus JB14</name>
    <dbReference type="NCBI Taxonomy" id="1447944"/>
    <lineage>
        <taxon>Eukaryota</taxon>
        <taxon>Fungi</taxon>
        <taxon>Dikarya</taxon>
        <taxon>Basidiomycota</taxon>
        <taxon>Agaricomycotina</taxon>
        <taxon>Agaricomycetes</taxon>
        <taxon>Agaricomycetidae</taxon>
        <taxon>Agaricales</taxon>
        <taxon>Marasmiineae</taxon>
        <taxon>Omphalotaceae</taxon>
        <taxon>Gymnopus</taxon>
    </lineage>
</organism>
<evidence type="ECO:0000313" key="2">
    <source>
        <dbReference type="EMBL" id="KAE9393778.1"/>
    </source>
</evidence>
<dbReference type="AlphaFoldDB" id="A0A6A4H7V2"/>
<reference evidence="2" key="1">
    <citation type="journal article" date="2019" name="Environ. Microbiol.">
        <title>Fungal ecological strategies reflected in gene transcription - a case study of two litter decomposers.</title>
        <authorList>
            <person name="Barbi F."/>
            <person name="Kohler A."/>
            <person name="Barry K."/>
            <person name="Baskaran P."/>
            <person name="Daum C."/>
            <person name="Fauchery L."/>
            <person name="Ihrmark K."/>
            <person name="Kuo A."/>
            <person name="LaButti K."/>
            <person name="Lipzen A."/>
            <person name="Morin E."/>
            <person name="Grigoriev I.V."/>
            <person name="Henrissat B."/>
            <person name="Lindahl B."/>
            <person name="Martin F."/>
        </authorList>
    </citation>
    <scope>NUCLEOTIDE SEQUENCE</scope>
    <source>
        <strain evidence="2">JB14</strain>
    </source>
</reference>
<dbReference type="OrthoDB" id="3360032at2759"/>
<dbReference type="EMBL" id="ML769564">
    <property type="protein sequence ID" value="KAE9393778.1"/>
    <property type="molecule type" value="Genomic_DNA"/>
</dbReference>
<keyword evidence="1" id="KW-1133">Transmembrane helix</keyword>
<feature type="non-terminal residue" evidence="2">
    <location>
        <position position="1"/>
    </location>
</feature>
<dbReference type="Proteomes" id="UP000799118">
    <property type="component" value="Unassembled WGS sequence"/>
</dbReference>
<keyword evidence="1" id="KW-0812">Transmembrane</keyword>
<proteinExistence type="predicted"/>
<keyword evidence="1" id="KW-0472">Membrane</keyword>
<name>A0A6A4H7V2_9AGAR</name>
<gene>
    <name evidence="2" type="ORF">BT96DRAFT_772456</name>
</gene>
<feature type="non-terminal residue" evidence="2">
    <location>
        <position position="164"/>
    </location>
</feature>
<protein>
    <submittedName>
        <fullName evidence="2">Uncharacterized protein</fullName>
    </submittedName>
</protein>
<feature type="transmembrane region" description="Helical" evidence="1">
    <location>
        <begin position="108"/>
        <end position="130"/>
    </location>
</feature>
<accession>A0A6A4H7V2</accession>
<evidence type="ECO:0000313" key="3">
    <source>
        <dbReference type="Proteomes" id="UP000799118"/>
    </source>
</evidence>
<sequence>ILNPKANEKRFDVIPAPLGTPVIGVCSSTAGLLSKVPNCPHEIWIKLDLDEGDWKTYEKFSLRVSWPGSSPAKFHINILNSEATASRFAGKAITPQRRTRVKFARIRVVDIGVVSPMSGLTQTLSIPFIVTLDPLYFGVIPASLIPFLWVLLPVLLVSVLIVPF</sequence>
<feature type="transmembrane region" description="Helical" evidence="1">
    <location>
        <begin position="136"/>
        <end position="162"/>
    </location>
</feature>
<keyword evidence="3" id="KW-1185">Reference proteome</keyword>
<evidence type="ECO:0000256" key="1">
    <source>
        <dbReference type="SAM" id="Phobius"/>
    </source>
</evidence>